<dbReference type="InterPro" id="IPR007699">
    <property type="entry name" value="SGS_dom"/>
</dbReference>
<comment type="subcellular location">
    <subcellularLocation>
        <location evidence="1">Membrane</location>
        <topology evidence="1">Multi-pass membrane protein</topology>
    </subcellularLocation>
</comment>
<feature type="transmembrane region" description="Helical" evidence="9">
    <location>
        <begin position="263"/>
        <end position="281"/>
    </location>
</feature>
<feature type="transmembrane region" description="Helical" evidence="9">
    <location>
        <begin position="488"/>
        <end position="513"/>
    </location>
</feature>
<dbReference type="Proteomes" id="UP000887574">
    <property type="component" value="Unplaced"/>
</dbReference>
<accession>A0A915EGB9</accession>
<dbReference type="InterPro" id="IPR007052">
    <property type="entry name" value="CS_dom"/>
</dbReference>
<evidence type="ECO:0000313" key="12">
    <source>
        <dbReference type="Proteomes" id="UP000887574"/>
    </source>
</evidence>
<dbReference type="AlphaFoldDB" id="A0A915EGB9"/>
<protein>
    <recommendedName>
        <fullName evidence="7">UNC93-like protein MFSD11</fullName>
    </recommendedName>
    <alternativeName>
        <fullName evidence="8">Major facilitator superfamily domain-containing protein 11</fullName>
    </alternativeName>
</protein>
<dbReference type="GO" id="GO:0016020">
    <property type="term" value="C:membrane"/>
    <property type="evidence" value="ECO:0007669"/>
    <property type="project" value="UniProtKB-SubCell"/>
</dbReference>
<dbReference type="WBParaSite" id="jg6383">
    <property type="protein sequence ID" value="jg6383"/>
    <property type="gene ID" value="jg6383"/>
</dbReference>
<evidence type="ECO:0000313" key="13">
    <source>
        <dbReference type="WBParaSite" id="jg6383"/>
    </source>
</evidence>
<evidence type="ECO:0000256" key="1">
    <source>
        <dbReference type="ARBA" id="ARBA00004141"/>
    </source>
</evidence>
<keyword evidence="6" id="KW-0325">Glycoprotein</keyword>
<dbReference type="Pfam" id="PF05978">
    <property type="entry name" value="UNC-93"/>
    <property type="match status" value="2"/>
</dbReference>
<dbReference type="InterPro" id="IPR036259">
    <property type="entry name" value="MFS_trans_sf"/>
</dbReference>
<dbReference type="Pfam" id="PF04969">
    <property type="entry name" value="CS"/>
    <property type="match status" value="1"/>
</dbReference>
<keyword evidence="12" id="KW-1185">Reference proteome</keyword>
<dbReference type="PANTHER" id="PTHR23294">
    <property type="entry name" value="ET TRANSLATION PRODUCT-RELATED"/>
    <property type="match status" value="1"/>
</dbReference>
<dbReference type="SUPFAM" id="SSF49764">
    <property type="entry name" value="HSP20-like chaperones"/>
    <property type="match status" value="1"/>
</dbReference>
<evidence type="ECO:0000256" key="6">
    <source>
        <dbReference type="ARBA" id="ARBA00023180"/>
    </source>
</evidence>
<keyword evidence="3 9" id="KW-0812">Transmembrane</keyword>
<dbReference type="InterPro" id="IPR010291">
    <property type="entry name" value="Ion_channel_UNC-93"/>
</dbReference>
<dbReference type="Gene3D" id="2.60.40.790">
    <property type="match status" value="1"/>
</dbReference>
<name>A0A915EGB9_9BILA</name>
<sequence>MATELTKDIAELEKLRKTATRGNVQKLMDDTLNAWNLKLDDINAKCKSQANANQLQQSAVKVVSSSNSVRPVKKLTTYAYDESDKYVKLYYSIPSIQNTAPENIVSNISEDSFNVICKDVSGVDYEVVVKGILHPVDGSKSVVKPKTDSLLVMLKKKKEGEEWKSLLKLHKTQDIKMPKMDEKSDPQDSLMSMMKTMYDDGDDEMKRTIKKAWHESQSKKGGELPDSFEFSEKFSKDLPSMGFIEQTVIENYSKKGVVGQHDGYTSMAIIYAVFTFANFVAAPIVNALNAKRAMVFGGITYCLFQVGFLFLNKAYLYLSSALIGLGAGVIWTAQGKYLALNSTDETLVFSDKINDETMHILYGVFTVMTLIGIVILGALRLPTTVVPNISTESGIENILEPQLPLQETHLTHMQVIGSTIRLTLTKRMLLMAIAFAYSGVELSFWSAIYPTCITSTSKLVTNTALVPNTKTLLGLNAIAQGLGQASSVILGALVHLVAFIGIFINFPALAPLYPTDSTGLIEPRVSLALFCGFLLGFGDACWNTQIFAFLITKYSSKSAQAFSLFKFFQSLLTCAAFFYSSTLMLQYHLAILVVGAVIACTAFFLAERMPSNEDDDQQVPHND</sequence>
<feature type="transmembrane region" description="Helical" evidence="9">
    <location>
        <begin position="317"/>
        <end position="339"/>
    </location>
</feature>
<keyword evidence="5 9" id="KW-0472">Membrane</keyword>
<proteinExistence type="inferred from homology"/>
<feature type="domain" description="CS" evidence="11">
    <location>
        <begin position="73"/>
        <end position="167"/>
    </location>
</feature>
<evidence type="ECO:0000256" key="4">
    <source>
        <dbReference type="ARBA" id="ARBA00022989"/>
    </source>
</evidence>
<evidence type="ECO:0000256" key="8">
    <source>
        <dbReference type="ARBA" id="ARBA00041910"/>
    </source>
</evidence>
<evidence type="ECO:0000256" key="3">
    <source>
        <dbReference type="ARBA" id="ARBA00022692"/>
    </source>
</evidence>
<dbReference type="SUPFAM" id="SSF103473">
    <property type="entry name" value="MFS general substrate transporter"/>
    <property type="match status" value="1"/>
</dbReference>
<feature type="transmembrane region" description="Helical" evidence="9">
    <location>
        <begin position="428"/>
        <end position="449"/>
    </location>
</feature>
<keyword evidence="4 9" id="KW-1133">Transmembrane helix</keyword>
<feature type="transmembrane region" description="Helical" evidence="9">
    <location>
        <begin position="525"/>
        <end position="551"/>
    </location>
</feature>
<evidence type="ECO:0000259" key="11">
    <source>
        <dbReference type="PROSITE" id="PS51203"/>
    </source>
</evidence>
<evidence type="ECO:0000259" key="10">
    <source>
        <dbReference type="PROSITE" id="PS51048"/>
    </source>
</evidence>
<evidence type="ECO:0000256" key="9">
    <source>
        <dbReference type="SAM" id="Phobius"/>
    </source>
</evidence>
<evidence type="ECO:0000256" key="7">
    <source>
        <dbReference type="ARBA" id="ARBA00040302"/>
    </source>
</evidence>
<feature type="transmembrane region" description="Helical" evidence="9">
    <location>
        <begin position="360"/>
        <end position="379"/>
    </location>
</feature>
<feature type="transmembrane region" description="Helical" evidence="9">
    <location>
        <begin position="587"/>
        <end position="606"/>
    </location>
</feature>
<feature type="domain" description="SGS" evidence="10">
    <location>
        <begin position="151"/>
        <end position="248"/>
    </location>
</feature>
<comment type="similarity">
    <text evidence="2">Belongs to the unc-93 family.</text>
</comment>
<evidence type="ECO:0000256" key="5">
    <source>
        <dbReference type="ARBA" id="ARBA00023136"/>
    </source>
</evidence>
<dbReference type="PANTHER" id="PTHR23294:SF0">
    <property type="entry name" value="UNC93-LIKE PROTEIN MFSD11"/>
    <property type="match status" value="1"/>
</dbReference>
<feature type="transmembrane region" description="Helical" evidence="9">
    <location>
        <begin position="563"/>
        <end position="581"/>
    </location>
</feature>
<reference evidence="13" key="1">
    <citation type="submission" date="2022-11" db="UniProtKB">
        <authorList>
            <consortium name="WormBaseParasite"/>
        </authorList>
    </citation>
    <scope>IDENTIFICATION</scope>
</reference>
<dbReference type="InterPro" id="IPR008978">
    <property type="entry name" value="HSP20-like_chaperone"/>
</dbReference>
<dbReference type="PROSITE" id="PS51048">
    <property type="entry name" value="SGS"/>
    <property type="match status" value="1"/>
</dbReference>
<dbReference type="InterPro" id="IPR051617">
    <property type="entry name" value="UNC-93-like_regulator"/>
</dbReference>
<evidence type="ECO:0000256" key="2">
    <source>
        <dbReference type="ARBA" id="ARBA00009172"/>
    </source>
</evidence>
<dbReference type="PROSITE" id="PS51203">
    <property type="entry name" value="CS"/>
    <property type="match status" value="1"/>
</dbReference>
<organism evidence="12 13">
    <name type="scientific">Ditylenchus dipsaci</name>
    <dbReference type="NCBI Taxonomy" id="166011"/>
    <lineage>
        <taxon>Eukaryota</taxon>
        <taxon>Metazoa</taxon>
        <taxon>Ecdysozoa</taxon>
        <taxon>Nematoda</taxon>
        <taxon>Chromadorea</taxon>
        <taxon>Rhabditida</taxon>
        <taxon>Tylenchina</taxon>
        <taxon>Tylenchomorpha</taxon>
        <taxon>Sphaerularioidea</taxon>
        <taxon>Anguinidae</taxon>
        <taxon>Anguininae</taxon>
        <taxon>Ditylenchus</taxon>
    </lineage>
</organism>